<sequence>MSAARIHQLKIQLKGSRPPIWRRIQVPGTVTLAGAVRRAGADLSYDYDFGDGWEYRLTVEKVLPAEKGVAYPRCLAGRRACPPEDRGGIYGFYAFLEALADPDHPEHDWAVERAPLDYDPACFDLEWATTRRADPAAHLLPDLW</sequence>
<evidence type="ECO:0000313" key="2">
    <source>
        <dbReference type="EMBL" id="GAA3131693.1"/>
    </source>
</evidence>
<dbReference type="InterPro" id="IPR012912">
    <property type="entry name" value="Plasmid_pRiA4b_Orf3-like"/>
</dbReference>
<dbReference type="EMBL" id="BAAAUT010000015">
    <property type="protein sequence ID" value="GAA3131693.1"/>
    <property type="molecule type" value="Genomic_DNA"/>
</dbReference>
<reference evidence="3" key="1">
    <citation type="journal article" date="2019" name="Int. J. Syst. Evol. Microbiol.">
        <title>The Global Catalogue of Microorganisms (GCM) 10K type strain sequencing project: providing services to taxonomists for standard genome sequencing and annotation.</title>
        <authorList>
            <consortium name="The Broad Institute Genomics Platform"/>
            <consortium name="The Broad Institute Genome Sequencing Center for Infectious Disease"/>
            <person name="Wu L."/>
            <person name="Ma J."/>
        </authorList>
    </citation>
    <scope>NUCLEOTIDE SEQUENCE [LARGE SCALE GENOMIC DNA]</scope>
    <source>
        <strain evidence="3">JCM 9373</strain>
    </source>
</reference>
<keyword evidence="3" id="KW-1185">Reference proteome</keyword>
<comment type="caution">
    <text evidence="2">The sequence shown here is derived from an EMBL/GenBank/DDBJ whole genome shotgun (WGS) entry which is preliminary data.</text>
</comment>
<proteinExistence type="predicted"/>
<dbReference type="SUPFAM" id="SSF159941">
    <property type="entry name" value="MM3350-like"/>
    <property type="match status" value="1"/>
</dbReference>
<gene>
    <name evidence="2" type="ORF">GCM10010466_22870</name>
</gene>
<dbReference type="Pfam" id="PF07929">
    <property type="entry name" value="PRiA4_ORF3"/>
    <property type="match status" value="1"/>
</dbReference>
<organism evidence="2 3">
    <name type="scientific">Planomonospora alba</name>
    <dbReference type="NCBI Taxonomy" id="161354"/>
    <lineage>
        <taxon>Bacteria</taxon>
        <taxon>Bacillati</taxon>
        <taxon>Actinomycetota</taxon>
        <taxon>Actinomycetes</taxon>
        <taxon>Streptosporangiales</taxon>
        <taxon>Streptosporangiaceae</taxon>
        <taxon>Planomonospora</taxon>
    </lineage>
</organism>
<name>A0ABP6MZX4_9ACTN</name>
<evidence type="ECO:0000259" key="1">
    <source>
        <dbReference type="Pfam" id="PF07929"/>
    </source>
</evidence>
<feature type="domain" description="Plasmid pRiA4b Orf3-like" evidence="1">
    <location>
        <begin position="30"/>
        <end position="126"/>
    </location>
</feature>
<dbReference type="RefSeq" id="WP_344858589.1">
    <property type="nucleotide sequence ID" value="NZ_BAAAUT010000015.1"/>
</dbReference>
<dbReference type="Proteomes" id="UP001500320">
    <property type="component" value="Unassembled WGS sequence"/>
</dbReference>
<evidence type="ECO:0000313" key="3">
    <source>
        <dbReference type="Proteomes" id="UP001500320"/>
    </source>
</evidence>
<dbReference type="PANTHER" id="PTHR41878">
    <property type="entry name" value="LEXA REPRESSOR-RELATED"/>
    <property type="match status" value="1"/>
</dbReference>
<accession>A0ABP6MZX4</accession>
<dbReference type="InterPro" id="IPR024047">
    <property type="entry name" value="MM3350-like_sf"/>
</dbReference>
<protein>
    <recommendedName>
        <fullName evidence="1">Plasmid pRiA4b Orf3-like domain-containing protein</fullName>
    </recommendedName>
</protein>
<dbReference type="PANTHER" id="PTHR41878:SF1">
    <property type="entry name" value="TNPR PROTEIN"/>
    <property type="match status" value="1"/>
</dbReference>
<dbReference type="Gene3D" id="3.10.290.30">
    <property type="entry name" value="MM3350-like"/>
    <property type="match status" value="2"/>
</dbReference>